<dbReference type="GO" id="GO:0005524">
    <property type="term" value="F:ATP binding"/>
    <property type="evidence" value="ECO:0007669"/>
    <property type="project" value="UniProtKB-UniRule"/>
</dbReference>
<dbReference type="InterPro" id="IPR014729">
    <property type="entry name" value="Rossmann-like_a/b/a_fold"/>
</dbReference>
<dbReference type="InterPro" id="IPR012094">
    <property type="entry name" value="tRNA_Ile_lys_synt"/>
</dbReference>
<dbReference type="Proteomes" id="UP000185663">
    <property type="component" value="Chromosome I"/>
</dbReference>
<dbReference type="PANTHER" id="PTHR43033:SF1">
    <property type="entry name" value="TRNA(ILE)-LYSIDINE SYNTHASE-RELATED"/>
    <property type="match status" value="1"/>
</dbReference>
<gene>
    <name evidence="7" type="primary">tilS</name>
    <name evidence="10" type="ORF">SAMN04489860_0924</name>
</gene>
<dbReference type="CDD" id="cd01992">
    <property type="entry name" value="TilS_N"/>
    <property type="match status" value="1"/>
</dbReference>
<dbReference type="GO" id="GO:0006400">
    <property type="term" value="P:tRNA modification"/>
    <property type="evidence" value="ECO:0007669"/>
    <property type="project" value="UniProtKB-UniRule"/>
</dbReference>
<dbReference type="RefSeq" id="WP_083371755.1">
    <property type="nucleotide sequence ID" value="NZ_LT629776.1"/>
</dbReference>
<name>A0A1H1PWZ0_9CELL</name>
<dbReference type="InterPro" id="IPR015262">
    <property type="entry name" value="tRNA_Ile_lys_synt_subst-bd"/>
</dbReference>
<keyword evidence="1 7" id="KW-0963">Cytoplasm</keyword>
<dbReference type="EMBL" id="LT629776">
    <property type="protein sequence ID" value="SDS15626.1"/>
    <property type="molecule type" value="Genomic_DNA"/>
</dbReference>
<dbReference type="GO" id="GO:0005737">
    <property type="term" value="C:cytoplasm"/>
    <property type="evidence" value="ECO:0007669"/>
    <property type="project" value="UniProtKB-SubCell"/>
</dbReference>
<feature type="binding site" evidence="7">
    <location>
        <begin position="33"/>
        <end position="38"/>
    </location>
    <ligand>
        <name>ATP</name>
        <dbReference type="ChEBI" id="CHEBI:30616"/>
    </ligand>
</feature>
<keyword evidence="2 7" id="KW-0436">Ligase</keyword>
<comment type="subcellular location">
    <subcellularLocation>
        <location evidence="7">Cytoplasm</location>
    </subcellularLocation>
</comment>
<dbReference type="eggNOG" id="COG0037">
    <property type="taxonomic scope" value="Bacteria"/>
</dbReference>
<evidence type="ECO:0000256" key="2">
    <source>
        <dbReference type="ARBA" id="ARBA00022598"/>
    </source>
</evidence>
<dbReference type="AlphaFoldDB" id="A0A1H1PWZ0"/>
<evidence type="ECO:0000256" key="6">
    <source>
        <dbReference type="ARBA" id="ARBA00048539"/>
    </source>
</evidence>
<comment type="similarity">
    <text evidence="7">Belongs to the tRNA(Ile)-lysidine synthase family.</text>
</comment>
<dbReference type="Gene3D" id="1.20.59.20">
    <property type="match status" value="1"/>
</dbReference>
<evidence type="ECO:0000259" key="8">
    <source>
        <dbReference type="Pfam" id="PF01171"/>
    </source>
</evidence>
<dbReference type="HAMAP" id="MF_01161">
    <property type="entry name" value="tRNA_Ile_lys_synt"/>
    <property type="match status" value="1"/>
</dbReference>
<sequence length="337" mass="35086">MVGPHPAEAALRRAVRDSLADLDDDALVLVACSGGADSLALAAGLAFVAPRHGLRAGAVVVDHALQAGSDDVAGRAARQCRDLGLDPVVVERVRVGTAGGPEAAARTARYDALERAARDLGAQAVLLGHTRDDQAETVLLGLGRGSGARSLAGMAPRRGPWRRPILGLRRRDTEAVCSARGLDPWTDPTNLLPADSRAGVPRRTQVRHVVVPVLEDVLGPGAVDALARSADLLRDDADLLDALADELGTRAERPTDLPGGVALDTAALAEAPRPLRRRVLRAAARRAGCPAGSLSLRHVEAMDDLVVDWHGQKPLDLPGGVAAARRCGTLVLGPPRA</sequence>
<organism evidence="10 11">
    <name type="scientific">Paraoerskovia marina</name>
    <dbReference type="NCBI Taxonomy" id="545619"/>
    <lineage>
        <taxon>Bacteria</taxon>
        <taxon>Bacillati</taxon>
        <taxon>Actinomycetota</taxon>
        <taxon>Actinomycetes</taxon>
        <taxon>Micrococcales</taxon>
        <taxon>Cellulomonadaceae</taxon>
        <taxon>Paraoerskovia</taxon>
    </lineage>
</organism>
<comment type="domain">
    <text evidence="7">The N-terminal region contains the highly conserved SGGXDS motif, predicted to be a P-loop motif involved in ATP binding.</text>
</comment>
<dbReference type="GO" id="GO:0032267">
    <property type="term" value="F:tRNA(Ile)-lysidine synthase activity"/>
    <property type="evidence" value="ECO:0007669"/>
    <property type="project" value="UniProtKB-EC"/>
</dbReference>
<accession>A0A1H1PWZ0</accession>
<dbReference type="Gene3D" id="3.40.50.620">
    <property type="entry name" value="HUPs"/>
    <property type="match status" value="1"/>
</dbReference>
<evidence type="ECO:0000256" key="7">
    <source>
        <dbReference type="HAMAP-Rule" id="MF_01161"/>
    </source>
</evidence>
<comment type="catalytic activity">
    <reaction evidence="6 7">
        <text>cytidine(34) in tRNA(Ile2) + L-lysine + ATP = lysidine(34) in tRNA(Ile2) + AMP + diphosphate + H(+)</text>
        <dbReference type="Rhea" id="RHEA:43744"/>
        <dbReference type="Rhea" id="RHEA-COMP:10625"/>
        <dbReference type="Rhea" id="RHEA-COMP:10670"/>
        <dbReference type="ChEBI" id="CHEBI:15378"/>
        <dbReference type="ChEBI" id="CHEBI:30616"/>
        <dbReference type="ChEBI" id="CHEBI:32551"/>
        <dbReference type="ChEBI" id="CHEBI:33019"/>
        <dbReference type="ChEBI" id="CHEBI:82748"/>
        <dbReference type="ChEBI" id="CHEBI:83665"/>
        <dbReference type="ChEBI" id="CHEBI:456215"/>
        <dbReference type="EC" id="6.3.4.19"/>
    </reaction>
</comment>
<feature type="domain" description="tRNA(Ile)-lysidine synthase substrate-binding" evidence="9">
    <location>
        <begin position="263"/>
        <end position="326"/>
    </location>
</feature>
<dbReference type="Pfam" id="PF01171">
    <property type="entry name" value="ATP_bind_3"/>
    <property type="match status" value="1"/>
</dbReference>
<keyword evidence="3 7" id="KW-0819">tRNA processing</keyword>
<keyword evidence="5 7" id="KW-0067">ATP-binding</keyword>
<evidence type="ECO:0000256" key="4">
    <source>
        <dbReference type="ARBA" id="ARBA00022741"/>
    </source>
</evidence>
<dbReference type="SUPFAM" id="SSF82829">
    <property type="entry name" value="MesJ substrate recognition domain-like"/>
    <property type="match status" value="1"/>
</dbReference>
<reference evidence="11" key="1">
    <citation type="submission" date="2016-10" db="EMBL/GenBank/DDBJ databases">
        <authorList>
            <person name="Varghese N."/>
            <person name="Submissions S."/>
        </authorList>
    </citation>
    <scope>NUCLEOTIDE SEQUENCE [LARGE SCALE GENOMIC DNA]</scope>
    <source>
        <strain evidence="11">DSM 22126</strain>
    </source>
</reference>
<dbReference type="InterPro" id="IPR012795">
    <property type="entry name" value="tRNA_Ile_lys_synt_N"/>
</dbReference>
<dbReference type="Pfam" id="PF09179">
    <property type="entry name" value="TilS"/>
    <property type="match status" value="1"/>
</dbReference>
<protein>
    <recommendedName>
        <fullName evidence="7">tRNA(Ile)-lysidine synthase</fullName>
        <ecNumber evidence="7">6.3.4.19</ecNumber>
    </recommendedName>
    <alternativeName>
        <fullName evidence="7">tRNA(Ile)-2-lysyl-cytidine synthase</fullName>
    </alternativeName>
    <alternativeName>
        <fullName evidence="7">tRNA(Ile)-lysidine synthetase</fullName>
    </alternativeName>
</protein>
<dbReference type="STRING" id="545619.SAMN04489860_0924"/>
<keyword evidence="11" id="KW-1185">Reference proteome</keyword>
<feature type="domain" description="tRNA(Ile)-lysidine/2-thiocytidine synthase N-terminal" evidence="8">
    <location>
        <begin position="28"/>
        <end position="192"/>
    </location>
</feature>
<evidence type="ECO:0000256" key="1">
    <source>
        <dbReference type="ARBA" id="ARBA00022490"/>
    </source>
</evidence>
<comment type="function">
    <text evidence="7">Ligates lysine onto the cytidine present at position 34 of the AUA codon-specific tRNA(Ile) that contains the anticodon CAU, in an ATP-dependent manner. Cytidine is converted to lysidine, thus changing the amino acid specificity of the tRNA from methionine to isoleucine.</text>
</comment>
<dbReference type="EC" id="6.3.4.19" evidence="7"/>
<dbReference type="NCBIfam" id="TIGR02432">
    <property type="entry name" value="lysidine_TilS_N"/>
    <property type="match status" value="1"/>
</dbReference>
<evidence type="ECO:0000256" key="3">
    <source>
        <dbReference type="ARBA" id="ARBA00022694"/>
    </source>
</evidence>
<evidence type="ECO:0000313" key="10">
    <source>
        <dbReference type="EMBL" id="SDS15626.1"/>
    </source>
</evidence>
<dbReference type="SUPFAM" id="SSF52402">
    <property type="entry name" value="Adenine nucleotide alpha hydrolases-like"/>
    <property type="match status" value="1"/>
</dbReference>
<evidence type="ECO:0000259" key="9">
    <source>
        <dbReference type="Pfam" id="PF09179"/>
    </source>
</evidence>
<dbReference type="InterPro" id="IPR011063">
    <property type="entry name" value="TilS/TtcA_N"/>
</dbReference>
<keyword evidence="4 7" id="KW-0547">Nucleotide-binding</keyword>
<proteinExistence type="inferred from homology"/>
<evidence type="ECO:0000313" key="11">
    <source>
        <dbReference type="Proteomes" id="UP000185663"/>
    </source>
</evidence>
<dbReference type="OrthoDB" id="5244702at2"/>
<evidence type="ECO:0000256" key="5">
    <source>
        <dbReference type="ARBA" id="ARBA00022840"/>
    </source>
</evidence>
<dbReference type="PANTHER" id="PTHR43033">
    <property type="entry name" value="TRNA(ILE)-LYSIDINE SYNTHASE-RELATED"/>
    <property type="match status" value="1"/>
</dbReference>